<dbReference type="Pfam" id="PF05787">
    <property type="entry name" value="PhoX"/>
    <property type="match status" value="1"/>
</dbReference>
<dbReference type="PROSITE" id="PS51318">
    <property type="entry name" value="TAT"/>
    <property type="match status" value="1"/>
</dbReference>
<dbReference type="InterPro" id="IPR006311">
    <property type="entry name" value="TAT_signal"/>
</dbReference>
<name>A0ABT5VIN0_9BACI</name>
<dbReference type="EMBL" id="JAOTPO010000010">
    <property type="protein sequence ID" value="MDE5414597.1"/>
    <property type="molecule type" value="Genomic_DNA"/>
</dbReference>
<protein>
    <submittedName>
        <fullName evidence="1">DUF839 domain-containing protein</fullName>
    </submittedName>
</protein>
<reference evidence="1" key="1">
    <citation type="submission" date="2024-05" db="EMBL/GenBank/DDBJ databases">
        <title>Alkalihalobacillus sp. strain MEB203 novel alkaliphilic bacterium from Lonar Lake, India.</title>
        <authorList>
            <person name="Joshi A."/>
            <person name="Thite S."/>
            <person name="Mengade P."/>
        </authorList>
    </citation>
    <scope>NUCLEOTIDE SEQUENCE</scope>
    <source>
        <strain evidence="1">MEB 203</strain>
    </source>
</reference>
<accession>A0ABT5VIN0</accession>
<proteinExistence type="predicted"/>
<evidence type="ECO:0000313" key="2">
    <source>
        <dbReference type="Proteomes" id="UP001148125"/>
    </source>
</evidence>
<dbReference type="Proteomes" id="UP001148125">
    <property type="component" value="Unassembled WGS sequence"/>
</dbReference>
<gene>
    <name evidence="1" type="ORF">N7Z68_14555</name>
</gene>
<comment type="caution">
    <text evidence="1">The sequence shown here is derived from an EMBL/GenBank/DDBJ whole genome shotgun (WGS) entry which is preliminary data.</text>
</comment>
<evidence type="ECO:0000313" key="1">
    <source>
        <dbReference type="EMBL" id="MDE5414597.1"/>
    </source>
</evidence>
<dbReference type="PANTHER" id="PTHR35399:SF2">
    <property type="entry name" value="DUF839 DOMAIN-CONTAINING PROTEIN"/>
    <property type="match status" value="1"/>
</dbReference>
<sequence length="547" mass="60129">MDVSRRKFLTYVGTGMTALTVASTGLGALAPKVSAADKGRSSLFGYENRASRIDFEPIAPTTMDEIVLPDGYTYNVVAAYGDVINQRGDTFGFNCDFTMYLPIQGSQRGLLLVNHEYTNPLFVEGDVSKGYSPKQIESLLYNQGLAIIEVYQDPKTKEWKMDTTSKYARRISGLAPFEMVGPARGTAAVNGATTVQGTFANCSGGATLWGTVLSCEENWERTAGTAGLDTTHYGWVVEVDPFDKDDKYFKPRKHTALGRFHHENCAMGLSKDRRVVVYSGDDKRDACVYKYISKGKYNEAKGKENSKLLEDGTLYAADMAAGKWVALTIENVREAAKGKDNESALLNKFQTQADVLVNAHDAAILLGATPTDRPEDIEISPIDNTIFIAHTNNSNRGNFHGHITRFFEKNDDLGSLEFSFEIFAVGGTQSGFSAPDNLDFDRHGNLWTVTDISTSSLNKGAYEPFKNNGMFVIPTTGDKKGQAFQFASGPVESELTGPWWTPNQKTLFLSVQHPGEQTRDINNPTSMWPHRPGDTMPRPAVVAIKGF</sequence>
<dbReference type="InterPro" id="IPR008557">
    <property type="entry name" value="PhoX"/>
</dbReference>
<organism evidence="1 2">
    <name type="scientific">Alkalihalobacterium chitinilyticum</name>
    <dbReference type="NCBI Taxonomy" id="2980103"/>
    <lineage>
        <taxon>Bacteria</taxon>
        <taxon>Bacillati</taxon>
        <taxon>Bacillota</taxon>
        <taxon>Bacilli</taxon>
        <taxon>Bacillales</taxon>
        <taxon>Bacillaceae</taxon>
        <taxon>Alkalihalobacterium</taxon>
    </lineage>
</organism>
<dbReference type="RefSeq" id="WP_275119213.1">
    <property type="nucleotide sequence ID" value="NZ_JAOTPO010000010.1"/>
</dbReference>
<dbReference type="PANTHER" id="PTHR35399">
    <property type="entry name" value="SLR8030 PROTEIN"/>
    <property type="match status" value="1"/>
</dbReference>
<keyword evidence="2" id="KW-1185">Reference proteome</keyword>
<dbReference type="SUPFAM" id="SSF63829">
    <property type="entry name" value="Calcium-dependent phosphotriesterase"/>
    <property type="match status" value="1"/>
</dbReference>